<gene>
    <name evidence="5" type="ORF">CEURO_LOCUS18965</name>
</gene>
<comment type="caution">
    <text evidence="5">The sequence shown here is derived from an EMBL/GenBank/DDBJ whole genome shotgun (WGS) entry which is preliminary data.</text>
</comment>
<feature type="region of interest" description="Disordered" evidence="3">
    <location>
        <begin position="733"/>
        <end position="784"/>
    </location>
</feature>
<protein>
    <recommendedName>
        <fullName evidence="4">Mediator complex subunit 15 KIX domain-containing protein</fullName>
    </recommendedName>
</protein>
<dbReference type="GO" id="GO:0005634">
    <property type="term" value="C:nucleus"/>
    <property type="evidence" value="ECO:0007669"/>
    <property type="project" value="UniProtKB-SubCell"/>
</dbReference>
<proteinExistence type="predicted"/>
<dbReference type="InterPro" id="IPR036529">
    <property type="entry name" value="KIX_dom_sf"/>
</dbReference>
<dbReference type="EMBL" id="CAMAPE010000054">
    <property type="protein sequence ID" value="CAH9110797.1"/>
    <property type="molecule type" value="Genomic_DNA"/>
</dbReference>
<feature type="compositionally biased region" description="Polar residues" evidence="3">
    <location>
        <begin position="293"/>
        <end position="304"/>
    </location>
</feature>
<dbReference type="OrthoDB" id="1896842at2759"/>
<dbReference type="Proteomes" id="UP001152484">
    <property type="component" value="Unassembled WGS sequence"/>
</dbReference>
<dbReference type="GO" id="GO:0031490">
    <property type="term" value="F:chromatin DNA binding"/>
    <property type="evidence" value="ECO:0007669"/>
    <property type="project" value="InterPro"/>
</dbReference>
<dbReference type="FunFam" id="1.10.246.20:FF:000003">
    <property type="entry name" value="Mediator of RNA polymerase II transcription subunit 15a"/>
    <property type="match status" value="1"/>
</dbReference>
<evidence type="ECO:0000256" key="3">
    <source>
        <dbReference type="SAM" id="MobiDB-lite"/>
    </source>
</evidence>
<dbReference type="GO" id="GO:0003713">
    <property type="term" value="F:transcription coactivator activity"/>
    <property type="evidence" value="ECO:0007669"/>
    <property type="project" value="InterPro"/>
</dbReference>
<keyword evidence="6" id="KW-1185">Reference proteome</keyword>
<name>A0A9P1EKL7_CUSEU</name>
<evidence type="ECO:0000313" key="6">
    <source>
        <dbReference type="Proteomes" id="UP001152484"/>
    </source>
</evidence>
<keyword evidence="2" id="KW-0539">Nucleus</keyword>
<feature type="compositionally biased region" description="Low complexity" evidence="3">
    <location>
        <begin position="931"/>
        <end position="949"/>
    </location>
</feature>
<feature type="compositionally biased region" description="Low complexity" evidence="3">
    <location>
        <begin position="900"/>
        <end position="913"/>
    </location>
</feature>
<evidence type="ECO:0000313" key="5">
    <source>
        <dbReference type="EMBL" id="CAH9110797.1"/>
    </source>
</evidence>
<reference evidence="5" key="1">
    <citation type="submission" date="2022-07" db="EMBL/GenBank/DDBJ databases">
        <authorList>
            <person name="Macas J."/>
            <person name="Novak P."/>
            <person name="Neumann P."/>
        </authorList>
    </citation>
    <scope>NUCLEOTIDE SEQUENCE</scope>
</reference>
<organism evidence="5 6">
    <name type="scientific">Cuscuta europaea</name>
    <name type="common">European dodder</name>
    <dbReference type="NCBI Taxonomy" id="41803"/>
    <lineage>
        <taxon>Eukaryota</taxon>
        <taxon>Viridiplantae</taxon>
        <taxon>Streptophyta</taxon>
        <taxon>Embryophyta</taxon>
        <taxon>Tracheophyta</taxon>
        <taxon>Spermatophyta</taxon>
        <taxon>Magnoliopsida</taxon>
        <taxon>eudicotyledons</taxon>
        <taxon>Gunneridae</taxon>
        <taxon>Pentapetalae</taxon>
        <taxon>asterids</taxon>
        <taxon>lamiids</taxon>
        <taxon>Solanales</taxon>
        <taxon>Convolvulaceae</taxon>
        <taxon>Cuscuteae</taxon>
        <taxon>Cuscuta</taxon>
        <taxon>Cuscuta subgen. Cuscuta</taxon>
    </lineage>
</organism>
<feature type="domain" description="Mediator complex subunit 15 KIX" evidence="4">
    <location>
        <begin position="39"/>
        <end position="118"/>
    </location>
</feature>
<feature type="compositionally biased region" description="Low complexity" evidence="3">
    <location>
        <begin position="269"/>
        <end position="292"/>
    </location>
</feature>
<dbReference type="Gene3D" id="1.10.246.20">
    <property type="entry name" value="Coactivator CBP, KIX domain"/>
    <property type="match status" value="1"/>
</dbReference>
<dbReference type="Pfam" id="PF16987">
    <property type="entry name" value="KIX_2"/>
    <property type="match status" value="1"/>
</dbReference>
<feature type="region of interest" description="Disordered" evidence="3">
    <location>
        <begin position="487"/>
        <end position="513"/>
    </location>
</feature>
<feature type="compositionally biased region" description="Low complexity" evidence="3">
    <location>
        <begin position="305"/>
        <end position="371"/>
    </location>
</feature>
<dbReference type="PANTHER" id="PTHR33137">
    <property type="entry name" value="MEDIATOR OF RNA POLYMERASE II TRANSCRIPTION SUBUNIT 15A-RELATED"/>
    <property type="match status" value="1"/>
</dbReference>
<dbReference type="InterPro" id="IPR044661">
    <property type="entry name" value="MED15a/b/c-like"/>
</dbReference>
<comment type="subcellular location">
    <subcellularLocation>
        <location evidence="1">Nucleus</location>
    </subcellularLocation>
</comment>
<feature type="region of interest" description="Disordered" evidence="3">
    <location>
        <begin position="436"/>
        <end position="475"/>
    </location>
</feature>
<feature type="compositionally biased region" description="Low complexity" evidence="3">
    <location>
        <begin position="237"/>
        <end position="250"/>
    </location>
</feature>
<feature type="region of interest" description="Disordered" evidence="3">
    <location>
        <begin position="237"/>
        <end position="256"/>
    </location>
</feature>
<sequence>MDANSWRAAQPLSQAQGGDATGIAAGPAAPAPASGALETGDWRAQLQPDSRQRIVNKIMETLKRHLPFSGQEGLQELKKIAVRFEEKIYAAATNQSDYLRKISLKMLSMETKSAQNPMANPLQANIANSSQNVQGIGSHAMQPQVNNQAQPLSVTMVSNQSQARQQLLSQNIQNTITSSGALPSAGSLTQTNMTNAVGQNSNLQNVQGIPAAAQSSVGNTMGHSNVVASSIRQMQERQQQVVSQQQQQSQASNTHLYQHQLRQQMLKQKFQSQVQQQHEQQQPNLLQQTHMQSSQQGVMQPSTAQSNLSNLQLNQQSPVQQQSQPMIQQRSQSVLRQHQQQQTPIIHQQQGTMMQQPMLQSQQQQSQQQHLIGQQQNVANIQQNQSIGQQTMSDMQHQQTRLMGLQNNYSNVQQQQLNQQVNVPSVHQQQIGTQGNVSGLSHQQQLAGNQSSSSGLTANQHPIQTSQHSKVQVQQQMLPSATLLPAQGLQSQPQQQMLSQNPSQPGTLQPPLGLQQQSNAIQREMQQRLQTPNPLLQQNLIDQQKQNFQPQRGTPEPSSTSLDSTAQTGSIHSGDWREEVYHKLKCLKETYFMDLNELFHKISSKVAQHDSLPQQPKNDQMEKIKQFKSMIEQLLNTLTINKNDIQPQHKDKLTQIERQIIYFLSPNRTRKPQPLQNFDGQINLQSQSLNLPSTVASMQQNNLNNMQQHNPMSSITAVSNSQQNMLSSMQNGASMDMVGQGSSLSSLQQVSSGALHQNSINGPQQMNLSSFSSHGGANSLHTNHQENSNMLQHPRQHDQQVLQNQQLRQQIQQRQIQQQIFQKQQLLQQQQQIKQAQAPQAAQPMAQLHQMVDTTIDVKMRQHIGGNKSGVFQQHQPLGPRVALHHPQLNSSITSPQFHQTSSPQLSQHPSPQFEQHNALASHTKIGTPLQSASSPFSQSPSTPFAPSSMSGDFDKISMGAPSLLGPGNIGIQQTTSASAQSLAIDTPGISTSPLLPENNILDGTHANLSTSISGKSTVEQPIGRLINAVKTLSTKALSTSVSDISSVISMMDRIAGSAPGNGSRAAVGEDLVAMTKCRLHARNFYTHDGPTGTKRMKCYTTSNVVSSSGSASDGFALWNCIETSDLQSTATSSIQKLKVNHALIEEIRGINQRLIDTVVEISDEPSVLASATDGGEGGTMVKCSFMAVALGPNLKSQCALAQMSPIQSLRLLVPANYPNCSPIFIDSFPVEVSKEYENLSGAIRSRLSTTLRSLSQPMSLGDIARAWDCCTRATISDNVQQCGGGSFSSKYGTWEDCMTTAA</sequence>
<feature type="region of interest" description="Disordered" evidence="3">
    <location>
        <begin position="892"/>
        <end position="962"/>
    </location>
</feature>
<evidence type="ECO:0000259" key="4">
    <source>
        <dbReference type="Pfam" id="PF16987"/>
    </source>
</evidence>
<accession>A0A9P1EKL7</accession>
<feature type="compositionally biased region" description="Low complexity" evidence="3">
    <location>
        <begin position="17"/>
        <end position="36"/>
    </location>
</feature>
<feature type="region of interest" description="Disordered" evidence="3">
    <location>
        <begin position="269"/>
        <end position="371"/>
    </location>
</feature>
<feature type="compositionally biased region" description="Polar residues" evidence="3">
    <location>
        <begin position="754"/>
        <end position="784"/>
    </location>
</feature>
<evidence type="ECO:0000256" key="2">
    <source>
        <dbReference type="ARBA" id="ARBA00023242"/>
    </source>
</evidence>
<dbReference type="InterPro" id="IPR036546">
    <property type="entry name" value="MED15_KIX"/>
</dbReference>
<dbReference type="SUPFAM" id="SSF47040">
    <property type="entry name" value="Kix domain of CBP (creb binding protein)"/>
    <property type="match status" value="1"/>
</dbReference>
<dbReference type="PANTHER" id="PTHR33137:SF4">
    <property type="entry name" value="MEDIATOR OF RNA POLYMERASE II TRANSCRIPTION SUBUNIT 15A-RELATED"/>
    <property type="match status" value="1"/>
</dbReference>
<feature type="region of interest" description="Disordered" evidence="3">
    <location>
        <begin position="1"/>
        <end position="36"/>
    </location>
</feature>
<feature type="region of interest" description="Disordered" evidence="3">
    <location>
        <begin position="545"/>
        <end position="571"/>
    </location>
</feature>
<evidence type="ECO:0000256" key="1">
    <source>
        <dbReference type="ARBA" id="ARBA00004123"/>
    </source>
</evidence>
<feature type="compositionally biased region" description="Low complexity" evidence="3">
    <location>
        <begin position="738"/>
        <end position="753"/>
    </location>
</feature>